<comment type="caution">
    <text evidence="1">The sequence shown here is derived from an EMBL/GenBank/DDBJ whole genome shotgun (WGS) entry which is preliminary data.</text>
</comment>
<organism evidence="1 2">
    <name type="scientific">Lactuca sativa</name>
    <name type="common">Garden lettuce</name>
    <dbReference type="NCBI Taxonomy" id="4236"/>
    <lineage>
        <taxon>Eukaryota</taxon>
        <taxon>Viridiplantae</taxon>
        <taxon>Streptophyta</taxon>
        <taxon>Embryophyta</taxon>
        <taxon>Tracheophyta</taxon>
        <taxon>Spermatophyta</taxon>
        <taxon>Magnoliopsida</taxon>
        <taxon>eudicotyledons</taxon>
        <taxon>Gunneridae</taxon>
        <taxon>Pentapetalae</taxon>
        <taxon>asterids</taxon>
        <taxon>campanulids</taxon>
        <taxon>Asterales</taxon>
        <taxon>Asteraceae</taxon>
        <taxon>Cichorioideae</taxon>
        <taxon>Cichorieae</taxon>
        <taxon>Lactucinae</taxon>
        <taxon>Lactuca</taxon>
    </lineage>
</organism>
<keyword evidence="2" id="KW-1185">Reference proteome</keyword>
<reference evidence="1 2" key="1">
    <citation type="journal article" date="2017" name="Nat. Commun.">
        <title>Genome assembly with in vitro proximity ligation data and whole-genome triplication in lettuce.</title>
        <authorList>
            <person name="Reyes-Chin-Wo S."/>
            <person name="Wang Z."/>
            <person name="Yang X."/>
            <person name="Kozik A."/>
            <person name="Arikit S."/>
            <person name="Song C."/>
            <person name="Xia L."/>
            <person name="Froenicke L."/>
            <person name="Lavelle D.O."/>
            <person name="Truco M.J."/>
            <person name="Xia R."/>
            <person name="Zhu S."/>
            <person name="Xu C."/>
            <person name="Xu H."/>
            <person name="Xu X."/>
            <person name="Cox K."/>
            <person name="Korf I."/>
            <person name="Meyers B.C."/>
            <person name="Michelmore R.W."/>
        </authorList>
    </citation>
    <scope>NUCLEOTIDE SEQUENCE [LARGE SCALE GENOMIC DNA]</scope>
    <source>
        <strain evidence="2">cv. Salinas</strain>
        <tissue evidence="1">Seedlings</tissue>
    </source>
</reference>
<accession>A0A9R1VBA5</accession>
<gene>
    <name evidence="1" type="ORF">LSAT_V11C500260690</name>
</gene>
<evidence type="ECO:0000313" key="1">
    <source>
        <dbReference type="EMBL" id="KAJ0203176.1"/>
    </source>
</evidence>
<dbReference type="PANTHER" id="PTHR33116:SF78">
    <property type="entry name" value="OS12G0587133 PROTEIN"/>
    <property type="match status" value="1"/>
</dbReference>
<proteinExistence type="predicted"/>
<dbReference type="Proteomes" id="UP000235145">
    <property type="component" value="Unassembled WGS sequence"/>
</dbReference>
<sequence>MNIDSTHCSSCIGGVECANHILIGCLYATSWGRCPKKRIKLLCICYRLIWSLWKTKNDRLFRGVASTTSKGIDNIKSLTYLWLKCKDNGITGDWIHWNSSQECPKKRIKLLCICYGLTYFNNVGDLLQFAASWGRCPKKHIKLLCICYGLIWGLWKTKNDRLFRGVATTTSKGIDNIKSLTYLWLKCRDNGITGDWIDWNSSPLSHM</sequence>
<dbReference type="EMBL" id="NBSK02000005">
    <property type="protein sequence ID" value="KAJ0203176.1"/>
    <property type="molecule type" value="Genomic_DNA"/>
</dbReference>
<evidence type="ECO:0000313" key="2">
    <source>
        <dbReference type="Proteomes" id="UP000235145"/>
    </source>
</evidence>
<name>A0A9R1VBA5_LACSA</name>
<dbReference type="PANTHER" id="PTHR33116">
    <property type="entry name" value="REVERSE TRANSCRIPTASE ZINC-BINDING DOMAIN-CONTAINING PROTEIN-RELATED-RELATED"/>
    <property type="match status" value="1"/>
</dbReference>
<evidence type="ECO:0008006" key="3">
    <source>
        <dbReference type="Google" id="ProtNLM"/>
    </source>
</evidence>
<dbReference type="AlphaFoldDB" id="A0A9R1VBA5"/>
<protein>
    <recommendedName>
        <fullName evidence="3">Reverse transcriptase zinc-binding domain-containing protein</fullName>
    </recommendedName>
</protein>